<gene>
    <name evidence="2" type="ORF">R1flu_007195</name>
</gene>
<evidence type="ECO:0000313" key="2">
    <source>
        <dbReference type="EMBL" id="KAL2635716.1"/>
    </source>
</evidence>
<sequence>MPGVLVGTDVTPISFCIFTSHACAGVHPGLGGRSKVAGQEGGSKVAGQEGGSKVAGLDVLELPGRLVQPFFLPAPGSYSASTGAFGSRVPVNFGSFRSEMSVSKSDTLGQNSSSSSTRWPLPAC</sequence>
<feature type="region of interest" description="Disordered" evidence="1">
    <location>
        <begin position="102"/>
        <end position="124"/>
    </location>
</feature>
<keyword evidence="3" id="KW-1185">Reference proteome</keyword>
<feature type="region of interest" description="Disordered" evidence="1">
    <location>
        <begin position="30"/>
        <end position="51"/>
    </location>
</feature>
<accession>A0ABD1YY50</accession>
<proteinExistence type="predicted"/>
<dbReference type="Proteomes" id="UP001605036">
    <property type="component" value="Unassembled WGS sequence"/>
</dbReference>
<organism evidence="2 3">
    <name type="scientific">Riccia fluitans</name>
    <dbReference type="NCBI Taxonomy" id="41844"/>
    <lineage>
        <taxon>Eukaryota</taxon>
        <taxon>Viridiplantae</taxon>
        <taxon>Streptophyta</taxon>
        <taxon>Embryophyta</taxon>
        <taxon>Marchantiophyta</taxon>
        <taxon>Marchantiopsida</taxon>
        <taxon>Marchantiidae</taxon>
        <taxon>Marchantiales</taxon>
        <taxon>Ricciaceae</taxon>
        <taxon>Riccia</taxon>
    </lineage>
</organism>
<comment type="caution">
    <text evidence="2">The sequence shown here is derived from an EMBL/GenBank/DDBJ whole genome shotgun (WGS) entry which is preliminary data.</text>
</comment>
<evidence type="ECO:0000313" key="3">
    <source>
        <dbReference type="Proteomes" id="UP001605036"/>
    </source>
</evidence>
<evidence type="ECO:0000256" key="1">
    <source>
        <dbReference type="SAM" id="MobiDB-lite"/>
    </source>
</evidence>
<name>A0ABD1YY50_9MARC</name>
<feature type="compositionally biased region" description="Polar residues" evidence="1">
    <location>
        <begin position="102"/>
        <end position="118"/>
    </location>
</feature>
<dbReference type="EMBL" id="JBHFFA010000003">
    <property type="protein sequence ID" value="KAL2635716.1"/>
    <property type="molecule type" value="Genomic_DNA"/>
</dbReference>
<protein>
    <submittedName>
        <fullName evidence="2">Uncharacterized protein</fullName>
    </submittedName>
</protein>
<reference evidence="2 3" key="1">
    <citation type="submission" date="2024-09" db="EMBL/GenBank/DDBJ databases">
        <title>Chromosome-scale assembly of Riccia fluitans.</title>
        <authorList>
            <person name="Paukszto L."/>
            <person name="Sawicki J."/>
            <person name="Karawczyk K."/>
            <person name="Piernik-Szablinska J."/>
            <person name="Szczecinska M."/>
            <person name="Mazdziarz M."/>
        </authorList>
    </citation>
    <scope>NUCLEOTIDE SEQUENCE [LARGE SCALE GENOMIC DNA]</scope>
    <source>
        <strain evidence="2">Rf_01</strain>
        <tissue evidence="2">Aerial parts of the thallus</tissue>
    </source>
</reference>
<dbReference type="AlphaFoldDB" id="A0ABD1YY50"/>